<proteinExistence type="predicted"/>
<gene>
    <name evidence="2" type="ORF">PBY51_014725</name>
</gene>
<reference evidence="2 3" key="1">
    <citation type="journal article" date="2023" name="Genes (Basel)">
        <title>Chromosome-Level Genome Assembly and Circadian Gene Repertoire of the Patagonia Blennie Eleginops maclovinus-The Closest Ancestral Proxy of Antarctic Cryonotothenioids.</title>
        <authorList>
            <person name="Cheng C.C."/>
            <person name="Rivera-Colon A.G."/>
            <person name="Minhas B.F."/>
            <person name="Wilson L."/>
            <person name="Rayamajhi N."/>
            <person name="Vargas-Chacoff L."/>
            <person name="Catchen J.M."/>
        </authorList>
    </citation>
    <scope>NUCLEOTIDE SEQUENCE [LARGE SCALE GENOMIC DNA]</scope>
    <source>
        <strain evidence="2">JMC-PN-2008</strain>
    </source>
</reference>
<name>A0AAN8AFS9_ELEMC</name>
<organism evidence="2 3">
    <name type="scientific">Eleginops maclovinus</name>
    <name type="common">Patagonian blennie</name>
    <name type="synonym">Eleginus maclovinus</name>
    <dbReference type="NCBI Taxonomy" id="56733"/>
    <lineage>
        <taxon>Eukaryota</taxon>
        <taxon>Metazoa</taxon>
        <taxon>Chordata</taxon>
        <taxon>Craniata</taxon>
        <taxon>Vertebrata</taxon>
        <taxon>Euteleostomi</taxon>
        <taxon>Actinopterygii</taxon>
        <taxon>Neopterygii</taxon>
        <taxon>Teleostei</taxon>
        <taxon>Neoteleostei</taxon>
        <taxon>Acanthomorphata</taxon>
        <taxon>Eupercaria</taxon>
        <taxon>Perciformes</taxon>
        <taxon>Notothenioidei</taxon>
        <taxon>Eleginopidae</taxon>
        <taxon>Eleginops</taxon>
    </lineage>
</organism>
<protein>
    <submittedName>
        <fullName evidence="2">Uncharacterized protein</fullName>
    </submittedName>
</protein>
<evidence type="ECO:0000313" key="3">
    <source>
        <dbReference type="Proteomes" id="UP001346869"/>
    </source>
</evidence>
<accession>A0AAN8AFS9</accession>
<dbReference type="Proteomes" id="UP001346869">
    <property type="component" value="Unassembled WGS sequence"/>
</dbReference>
<dbReference type="EMBL" id="JAUZQC010000019">
    <property type="protein sequence ID" value="KAK5853583.1"/>
    <property type="molecule type" value="Genomic_DNA"/>
</dbReference>
<sequence length="142" mass="15678">MASRNPNRENVTSSAAIAPGCLSANGEGWGGDREKTEGWDRNRGEEKRYRDMGFVKVNQNGEHLYGNRENHIWPHLSCRGGDYHPPGTPAHGKAATPANSRRQMLGECGTIDEVLPWKRCGYLATLCDAAMARDRNLGLMNP</sequence>
<reference evidence="2 3" key="2">
    <citation type="journal article" date="2023" name="Mol. Biol. Evol.">
        <title>Genomics of Secondarily Temperate Adaptation in the Only Non-Antarctic Icefish.</title>
        <authorList>
            <person name="Rivera-Colon A.G."/>
            <person name="Rayamajhi N."/>
            <person name="Minhas B.F."/>
            <person name="Madrigal G."/>
            <person name="Bilyk K.T."/>
            <person name="Yoon V."/>
            <person name="Hune M."/>
            <person name="Gregory S."/>
            <person name="Cheng C.H.C."/>
            <person name="Catchen J.M."/>
        </authorList>
    </citation>
    <scope>NUCLEOTIDE SEQUENCE [LARGE SCALE GENOMIC DNA]</scope>
    <source>
        <strain evidence="2">JMC-PN-2008</strain>
    </source>
</reference>
<keyword evidence="3" id="KW-1185">Reference proteome</keyword>
<feature type="compositionally biased region" description="Polar residues" evidence="1">
    <location>
        <begin position="1"/>
        <end position="15"/>
    </location>
</feature>
<evidence type="ECO:0000256" key="1">
    <source>
        <dbReference type="SAM" id="MobiDB-lite"/>
    </source>
</evidence>
<feature type="compositionally biased region" description="Basic and acidic residues" evidence="1">
    <location>
        <begin position="30"/>
        <end position="48"/>
    </location>
</feature>
<feature type="region of interest" description="Disordered" evidence="1">
    <location>
        <begin position="1"/>
        <end position="48"/>
    </location>
</feature>
<comment type="caution">
    <text evidence="2">The sequence shown here is derived from an EMBL/GenBank/DDBJ whole genome shotgun (WGS) entry which is preliminary data.</text>
</comment>
<evidence type="ECO:0000313" key="2">
    <source>
        <dbReference type="EMBL" id="KAK5853583.1"/>
    </source>
</evidence>
<dbReference type="AlphaFoldDB" id="A0AAN8AFS9"/>